<comment type="caution">
    <text evidence="3">The sequence shown here is derived from an EMBL/GenBank/DDBJ whole genome shotgun (WGS) entry which is preliminary data.</text>
</comment>
<feature type="transmembrane region" description="Helical" evidence="1">
    <location>
        <begin position="6"/>
        <end position="29"/>
    </location>
</feature>
<evidence type="ECO:0000259" key="2">
    <source>
        <dbReference type="PROSITE" id="PS50887"/>
    </source>
</evidence>
<feature type="transmembrane region" description="Helical" evidence="1">
    <location>
        <begin position="152"/>
        <end position="173"/>
    </location>
</feature>
<dbReference type="Pfam" id="PF00990">
    <property type="entry name" value="GGDEF"/>
    <property type="match status" value="1"/>
</dbReference>
<feature type="transmembrane region" description="Helical" evidence="1">
    <location>
        <begin position="96"/>
        <end position="117"/>
    </location>
</feature>
<evidence type="ECO:0000313" key="4">
    <source>
        <dbReference type="Proteomes" id="UP001597327"/>
    </source>
</evidence>
<feature type="domain" description="GGDEF" evidence="2">
    <location>
        <begin position="257"/>
        <end position="389"/>
    </location>
</feature>
<dbReference type="SUPFAM" id="SSF55073">
    <property type="entry name" value="Nucleotide cyclase"/>
    <property type="match status" value="1"/>
</dbReference>
<dbReference type="PROSITE" id="PS50887">
    <property type="entry name" value="GGDEF"/>
    <property type="match status" value="1"/>
</dbReference>
<accession>A0ABW4JU13</accession>
<reference evidence="4" key="1">
    <citation type="journal article" date="2019" name="Int. J. Syst. Evol. Microbiol.">
        <title>The Global Catalogue of Microorganisms (GCM) 10K type strain sequencing project: providing services to taxonomists for standard genome sequencing and annotation.</title>
        <authorList>
            <consortium name="The Broad Institute Genomics Platform"/>
            <consortium name="The Broad Institute Genome Sequencing Center for Infectious Disease"/>
            <person name="Wu L."/>
            <person name="Ma J."/>
        </authorList>
    </citation>
    <scope>NUCLEOTIDE SEQUENCE [LARGE SCALE GENOMIC DNA]</scope>
    <source>
        <strain evidence="4">JCM 3369</strain>
    </source>
</reference>
<keyword evidence="1" id="KW-1133">Transmembrane helix</keyword>
<dbReference type="InterPro" id="IPR029787">
    <property type="entry name" value="Nucleotide_cyclase"/>
</dbReference>
<feature type="transmembrane region" description="Helical" evidence="1">
    <location>
        <begin position="123"/>
        <end position="145"/>
    </location>
</feature>
<evidence type="ECO:0000256" key="1">
    <source>
        <dbReference type="SAM" id="Phobius"/>
    </source>
</evidence>
<sequence length="411" mass="44775">MPLDPATLFASVTISNLVGALIITSFAAGMRRLSAATRGSCMMWAAALALVGCGCLLVGLRGQISHGLSIVAANAMILAGHFLRPNALMLFFRRDLRLLGLPLVAMLGWIGLCQLPAFMDNLLLRMIYLQGALGLGLVLAIAIIWYHNRERLLTGSLLIATMALEIAAYGLFLHHHLGNSYASIQEFVRAPAINLYMITIMVCMVLTTILIPAMAIERQQLLSRADAWRDGLTGLLNRRAFEREARSILARLAACKQPHALLLFSLRGLDEAEQRFGPPLTQALLRLIGEVCRRESPDSALAARVSQREFAIFVPELSKSRAEELGRSVCRRFSTEIEGATARQIEVQAGCGVYWSWSSASPAVALDGAHGCLRQAHRDRTDVVTNVDLTVARSRRKPRLALLSGGKADAA</sequence>
<gene>
    <name evidence="3" type="ORF">ACFSC7_04545</name>
</gene>
<dbReference type="EMBL" id="JBHUFA010000001">
    <property type="protein sequence ID" value="MFD1694774.1"/>
    <property type="molecule type" value="Genomic_DNA"/>
</dbReference>
<dbReference type="Proteomes" id="UP001597327">
    <property type="component" value="Unassembled WGS sequence"/>
</dbReference>
<proteinExistence type="predicted"/>
<keyword evidence="4" id="KW-1185">Reference proteome</keyword>
<dbReference type="SMART" id="SM00267">
    <property type="entry name" value="GGDEF"/>
    <property type="match status" value="1"/>
</dbReference>
<protein>
    <submittedName>
        <fullName evidence="3">GGDEF domain-containing protein</fullName>
    </submittedName>
</protein>
<keyword evidence="1" id="KW-0472">Membrane</keyword>
<dbReference type="InterPro" id="IPR043128">
    <property type="entry name" value="Rev_trsase/Diguanyl_cyclase"/>
</dbReference>
<feature type="transmembrane region" description="Helical" evidence="1">
    <location>
        <begin position="193"/>
        <end position="216"/>
    </location>
</feature>
<feature type="transmembrane region" description="Helical" evidence="1">
    <location>
        <begin position="41"/>
        <end position="60"/>
    </location>
</feature>
<keyword evidence="1" id="KW-0812">Transmembrane</keyword>
<dbReference type="Gene3D" id="3.30.70.270">
    <property type="match status" value="1"/>
</dbReference>
<feature type="transmembrane region" description="Helical" evidence="1">
    <location>
        <begin position="66"/>
        <end position="84"/>
    </location>
</feature>
<organism evidence="3 4">
    <name type="scientific">Roseibium aestuarii</name>
    <dbReference type="NCBI Taxonomy" id="2600299"/>
    <lineage>
        <taxon>Bacteria</taxon>
        <taxon>Pseudomonadati</taxon>
        <taxon>Pseudomonadota</taxon>
        <taxon>Alphaproteobacteria</taxon>
        <taxon>Hyphomicrobiales</taxon>
        <taxon>Stappiaceae</taxon>
        <taxon>Roseibium</taxon>
    </lineage>
</organism>
<dbReference type="RefSeq" id="WP_149891408.1">
    <property type="nucleotide sequence ID" value="NZ_JBHUFA010000001.1"/>
</dbReference>
<dbReference type="InterPro" id="IPR000160">
    <property type="entry name" value="GGDEF_dom"/>
</dbReference>
<evidence type="ECO:0000313" key="3">
    <source>
        <dbReference type="EMBL" id="MFD1694774.1"/>
    </source>
</evidence>
<name>A0ABW4JU13_9HYPH</name>